<feature type="signal peptide" evidence="1">
    <location>
        <begin position="1"/>
        <end position="20"/>
    </location>
</feature>
<evidence type="ECO:0008006" key="4">
    <source>
        <dbReference type="Google" id="ProtNLM"/>
    </source>
</evidence>
<evidence type="ECO:0000313" key="3">
    <source>
        <dbReference type="Proteomes" id="UP000283433"/>
    </source>
</evidence>
<accession>A0A419S3L2</accession>
<gene>
    <name evidence="2" type="ORF">BCY91_09975</name>
</gene>
<evidence type="ECO:0000256" key="1">
    <source>
        <dbReference type="SAM" id="SignalP"/>
    </source>
</evidence>
<comment type="caution">
    <text evidence="2">The sequence shown here is derived from an EMBL/GenBank/DDBJ whole genome shotgun (WGS) entry which is preliminary data.</text>
</comment>
<dbReference type="EMBL" id="MBTA01000027">
    <property type="protein sequence ID" value="RKD13873.1"/>
    <property type="molecule type" value="Genomic_DNA"/>
</dbReference>
<keyword evidence="3" id="KW-1185">Reference proteome</keyword>
<sequence length="115" mass="12558">MKKYILSFALLALVSTATLAQKKTAEERAQTATEMMEKNLGLNSEQKTAIYNAQLEKLKAMDALKVAAGKGNQPDAEQAKAISKKYNEVVKATLTDEQKAKQKELKAQQAATKAN</sequence>
<reference evidence="2 3" key="1">
    <citation type="submission" date="2016-07" db="EMBL/GenBank/DDBJ databases">
        <title>Genome of Pelobium manganitolerans.</title>
        <authorList>
            <person name="Wu S."/>
            <person name="Wang G."/>
        </authorList>
    </citation>
    <scope>NUCLEOTIDE SEQUENCE [LARGE SCALE GENOMIC DNA]</scope>
    <source>
        <strain evidence="2 3">YS-25</strain>
    </source>
</reference>
<evidence type="ECO:0000313" key="2">
    <source>
        <dbReference type="EMBL" id="RKD13873.1"/>
    </source>
</evidence>
<name>A0A419S3L2_9SPHI</name>
<dbReference type="OrthoDB" id="1448514at2"/>
<feature type="chain" id="PRO_5019034142" description="DUF4890 domain-containing protein" evidence="1">
    <location>
        <begin position="21"/>
        <end position="115"/>
    </location>
</feature>
<keyword evidence="1" id="KW-0732">Signal</keyword>
<organism evidence="2 3">
    <name type="scientific">Pelobium manganitolerans</name>
    <dbReference type="NCBI Taxonomy" id="1842495"/>
    <lineage>
        <taxon>Bacteria</taxon>
        <taxon>Pseudomonadati</taxon>
        <taxon>Bacteroidota</taxon>
        <taxon>Sphingobacteriia</taxon>
        <taxon>Sphingobacteriales</taxon>
        <taxon>Sphingobacteriaceae</taxon>
        <taxon>Pelobium</taxon>
    </lineage>
</organism>
<protein>
    <recommendedName>
        <fullName evidence="4">DUF4890 domain-containing protein</fullName>
    </recommendedName>
</protein>
<dbReference type="AlphaFoldDB" id="A0A419S3L2"/>
<dbReference type="Proteomes" id="UP000283433">
    <property type="component" value="Unassembled WGS sequence"/>
</dbReference>
<proteinExistence type="predicted"/>
<dbReference type="RefSeq" id="WP_120182784.1">
    <property type="nucleotide sequence ID" value="NZ_MBTA01000027.1"/>
</dbReference>